<feature type="compositionally biased region" description="Basic and acidic residues" evidence="1">
    <location>
        <begin position="1"/>
        <end position="14"/>
    </location>
</feature>
<proteinExistence type="predicted"/>
<evidence type="ECO:0008006" key="4">
    <source>
        <dbReference type="Google" id="ProtNLM"/>
    </source>
</evidence>
<keyword evidence="3" id="KW-1185">Reference proteome</keyword>
<evidence type="ECO:0000313" key="3">
    <source>
        <dbReference type="Proteomes" id="UP000233180"/>
    </source>
</evidence>
<dbReference type="STRING" id="61621.ENSRBIP00000042879"/>
<dbReference type="OMA" id="ETTCHAK"/>
<evidence type="ECO:0000256" key="1">
    <source>
        <dbReference type="SAM" id="MobiDB-lite"/>
    </source>
</evidence>
<feature type="compositionally biased region" description="Basic and acidic residues" evidence="1">
    <location>
        <begin position="80"/>
        <end position="97"/>
    </location>
</feature>
<dbReference type="Proteomes" id="UP000233180">
    <property type="component" value="Unassembled WGS sequence"/>
</dbReference>
<sequence>MITKTHKVDPGLPEKKKKKKVVKEPETRYSVVNNDDDFADVSSLKATSPSKSVVHGQAPEMPLVKKKKKKKTGLSTLCEGHVEPETMLHARRTEKSPSPRKQVLGHLEFLSGEKKKKKSPLAMSHASGVKTSPDPRQSEEETRVGKKLQKHKKEKKGAWDPTAFSVQDPLVLRGQGCLRTLAQWERRMRGQGSLGAETGRRKRPREHNGKVKKKKIHQEEDHPPRPLKPSRSMESSPRKGSKRSQSKFEAPEYIPISDDPKASMKSKKKVEQPVIEEPALKRKKKKRKESGVAGDPWKEETDTDLEVVLEKKGNMDEAHIDQVRRKALQEEIDRESGKTEASETRKWT</sequence>
<dbReference type="PANTHER" id="PTHR22426:SF1">
    <property type="entry name" value="LYSINE-RICH NUCLEOLAR PROTEIN 1"/>
    <property type="match status" value="1"/>
</dbReference>
<evidence type="ECO:0000313" key="2">
    <source>
        <dbReference type="Ensembl" id="ENSRBIP00000042879.1"/>
    </source>
</evidence>
<feature type="region of interest" description="Disordered" evidence="1">
    <location>
        <begin position="185"/>
        <end position="303"/>
    </location>
</feature>
<dbReference type="GeneTree" id="ENSGT00500000044955"/>
<feature type="region of interest" description="Disordered" evidence="1">
    <location>
        <begin position="329"/>
        <end position="348"/>
    </location>
</feature>
<dbReference type="AlphaFoldDB" id="A0A2K6N4B2"/>
<protein>
    <recommendedName>
        <fullName evidence="4">Lysine rich nucleolar protein 1</fullName>
    </recommendedName>
</protein>
<reference evidence="2 3" key="1">
    <citation type="submission" date="2016-06" db="EMBL/GenBank/DDBJ databases">
        <title>Genome of Rhinopithecus bieti.</title>
        <authorList>
            <person name="Wu"/>
            <person name="C.-I. and Zhang"/>
            <person name="Y."/>
        </authorList>
    </citation>
    <scope>NUCLEOTIDE SEQUENCE</scope>
</reference>
<accession>A0A2K6N4B2</accession>
<name>A0A2K6N4B2_RHIBE</name>
<dbReference type="Ensembl" id="ENSRBIT00000066922.1">
    <property type="protein sequence ID" value="ENSRBIP00000042879.1"/>
    <property type="gene ID" value="ENSRBIG00000044661.1"/>
</dbReference>
<dbReference type="PANTHER" id="PTHR22426">
    <property type="entry name" value="ARGININE_SERINE-RICH COILED-COIL PROTEIN 2"/>
    <property type="match status" value="1"/>
</dbReference>
<feature type="compositionally biased region" description="Basic residues" evidence="1">
    <location>
        <begin position="145"/>
        <end position="155"/>
    </location>
</feature>
<feature type="compositionally biased region" description="Basic residues" evidence="1">
    <location>
        <begin position="200"/>
        <end position="216"/>
    </location>
</feature>
<feature type="region of interest" description="Disordered" evidence="1">
    <location>
        <begin position="1"/>
        <end position="165"/>
    </location>
</feature>
<organism evidence="2 3">
    <name type="scientific">Rhinopithecus bieti</name>
    <name type="common">Black snub-nosed monkey</name>
    <name type="synonym">Pygathrix bieti</name>
    <dbReference type="NCBI Taxonomy" id="61621"/>
    <lineage>
        <taxon>Eukaryota</taxon>
        <taxon>Metazoa</taxon>
        <taxon>Chordata</taxon>
        <taxon>Craniata</taxon>
        <taxon>Vertebrata</taxon>
        <taxon>Euteleostomi</taxon>
        <taxon>Mammalia</taxon>
        <taxon>Eutheria</taxon>
        <taxon>Euarchontoglires</taxon>
        <taxon>Primates</taxon>
        <taxon>Haplorrhini</taxon>
        <taxon>Catarrhini</taxon>
        <taxon>Cercopithecidae</taxon>
        <taxon>Colobinae</taxon>
        <taxon>Rhinopithecus</taxon>
    </lineage>
</organism>
<reference evidence="2" key="3">
    <citation type="submission" date="2025-09" db="UniProtKB">
        <authorList>
            <consortium name="Ensembl"/>
        </authorList>
    </citation>
    <scope>IDENTIFICATION</scope>
</reference>
<reference evidence="2" key="2">
    <citation type="submission" date="2025-08" db="UniProtKB">
        <authorList>
            <consortium name="Ensembl"/>
        </authorList>
    </citation>
    <scope>IDENTIFICATION</scope>
</reference>